<dbReference type="EC" id="2.7.7.49" evidence="1"/>
<dbReference type="Pfam" id="PF17921">
    <property type="entry name" value="Integrase_H2C2"/>
    <property type="match status" value="1"/>
</dbReference>
<protein>
    <recommendedName>
        <fullName evidence="1">RNA-directed DNA polymerase</fullName>
        <ecNumber evidence="1">2.7.7.49</ecNumber>
    </recommendedName>
</protein>
<dbReference type="Pfam" id="PF00665">
    <property type="entry name" value="rve"/>
    <property type="match status" value="1"/>
</dbReference>
<dbReference type="InterPro" id="IPR050951">
    <property type="entry name" value="Retrovirus_Pol_polyprotein"/>
</dbReference>
<feature type="domain" description="Integrase catalytic" evidence="2">
    <location>
        <begin position="114"/>
        <end position="270"/>
    </location>
</feature>
<dbReference type="EnsemblMetazoa" id="ENSAATROPT007564">
    <property type="protein sequence ID" value="ENSAATROPP006783"/>
    <property type="gene ID" value="ENSAATROPG006164"/>
</dbReference>
<dbReference type="Gene3D" id="3.30.420.10">
    <property type="entry name" value="Ribonuclease H-like superfamily/Ribonuclease H"/>
    <property type="match status" value="1"/>
</dbReference>
<dbReference type="InterPro" id="IPR012337">
    <property type="entry name" value="RNaseH-like_sf"/>
</dbReference>
<reference evidence="3" key="1">
    <citation type="submission" date="2024-04" db="UniProtKB">
        <authorList>
            <consortium name="EnsemblMetazoa"/>
        </authorList>
    </citation>
    <scope>IDENTIFICATION</scope>
    <source>
        <strain evidence="3">EBRO</strain>
    </source>
</reference>
<organism evidence="3 4">
    <name type="scientific">Anopheles atroparvus</name>
    <name type="common">European mosquito</name>
    <dbReference type="NCBI Taxonomy" id="41427"/>
    <lineage>
        <taxon>Eukaryota</taxon>
        <taxon>Metazoa</taxon>
        <taxon>Ecdysozoa</taxon>
        <taxon>Arthropoda</taxon>
        <taxon>Hexapoda</taxon>
        <taxon>Insecta</taxon>
        <taxon>Pterygota</taxon>
        <taxon>Neoptera</taxon>
        <taxon>Endopterygota</taxon>
        <taxon>Diptera</taxon>
        <taxon>Nematocera</taxon>
        <taxon>Culicoidea</taxon>
        <taxon>Culicidae</taxon>
        <taxon>Anophelinae</taxon>
        <taxon>Anopheles</taxon>
    </lineage>
</organism>
<evidence type="ECO:0000313" key="4">
    <source>
        <dbReference type="Proteomes" id="UP000075880"/>
    </source>
</evidence>
<dbReference type="Proteomes" id="UP000075880">
    <property type="component" value="Unassembled WGS sequence"/>
</dbReference>
<dbReference type="AlphaFoldDB" id="A0AAG5D815"/>
<proteinExistence type="predicted"/>
<dbReference type="Gene3D" id="1.10.340.70">
    <property type="match status" value="1"/>
</dbReference>
<keyword evidence="4" id="KW-1185">Reference proteome</keyword>
<dbReference type="GO" id="GO:0003676">
    <property type="term" value="F:nucleic acid binding"/>
    <property type="evidence" value="ECO:0007669"/>
    <property type="project" value="InterPro"/>
</dbReference>
<dbReference type="SUPFAM" id="SSF53098">
    <property type="entry name" value="Ribonuclease H-like"/>
    <property type="match status" value="1"/>
</dbReference>
<accession>A0AAG5D815</accession>
<dbReference type="PROSITE" id="PS50994">
    <property type="entry name" value="INTEGRASE"/>
    <property type="match status" value="1"/>
</dbReference>
<evidence type="ECO:0000256" key="1">
    <source>
        <dbReference type="ARBA" id="ARBA00012493"/>
    </source>
</evidence>
<name>A0AAG5D815_ANOAO</name>
<dbReference type="InterPro" id="IPR001584">
    <property type="entry name" value="Integrase_cat-core"/>
</dbReference>
<dbReference type="PANTHER" id="PTHR37984">
    <property type="entry name" value="PROTEIN CBG26694"/>
    <property type="match status" value="1"/>
</dbReference>
<dbReference type="GO" id="GO:0015074">
    <property type="term" value="P:DNA integration"/>
    <property type="evidence" value="ECO:0007669"/>
    <property type="project" value="InterPro"/>
</dbReference>
<evidence type="ECO:0000259" key="2">
    <source>
        <dbReference type="PROSITE" id="PS50994"/>
    </source>
</evidence>
<dbReference type="GO" id="GO:0003964">
    <property type="term" value="F:RNA-directed DNA polymerase activity"/>
    <property type="evidence" value="ECO:0007669"/>
    <property type="project" value="UniProtKB-EC"/>
</dbReference>
<dbReference type="InterPro" id="IPR036397">
    <property type="entry name" value="RNaseH_sf"/>
</dbReference>
<dbReference type="InterPro" id="IPR041588">
    <property type="entry name" value="Integrase_H2C2"/>
</dbReference>
<evidence type="ECO:0000313" key="3">
    <source>
        <dbReference type="EnsemblMetazoa" id="ENSAATROPP006783"/>
    </source>
</evidence>
<dbReference type="PANTHER" id="PTHR37984:SF5">
    <property type="entry name" value="PROTEIN NYNRIN-LIKE"/>
    <property type="match status" value="1"/>
</dbReference>
<sequence>MDSFKRYHNGKQTAIMAPENLIQLIQSVYRQHFNQRGHFVLTQLQVEDVTNQERQDRIVSKEHERAHRGITEVEHQLRRSYFFPKMTNKIKAITHLCKVCNTHKYERKPYNIKLSPRPTTNRPFDRVHMDIFQIDKCNFLSLVDSFSKHLQLIPMATKNITDVKNALAQYFATYNTPSQIITDHETTFRSLQLKNYLDNLNIELSYVSCSESNGQVEKTHSTIIEIFNTNKSKFTDMSTIEKMLLSVSLYNNSVHSATKYTPNEIIFNGCNEHRQNTEDLFAKIKANLENARLAQLKRNESREDPPELKENDEVFIKPNIRKKLDPRAKPVRIQEVREKTFKTMKNIKRHKGKIKRNKC</sequence>